<name>A0ABW3UQM4_9BACL</name>
<reference evidence="2" key="1">
    <citation type="journal article" date="2019" name="Int. J. Syst. Evol. Microbiol.">
        <title>The Global Catalogue of Microorganisms (GCM) 10K type strain sequencing project: providing services to taxonomists for standard genome sequencing and annotation.</title>
        <authorList>
            <consortium name="The Broad Institute Genomics Platform"/>
            <consortium name="The Broad Institute Genome Sequencing Center for Infectious Disease"/>
            <person name="Wu L."/>
            <person name="Ma J."/>
        </authorList>
    </citation>
    <scope>NUCLEOTIDE SEQUENCE [LARGE SCALE GENOMIC DNA]</scope>
    <source>
        <strain evidence="2">CCUG 53270</strain>
    </source>
</reference>
<comment type="caution">
    <text evidence="1">The sequence shown here is derived from an EMBL/GenBank/DDBJ whole genome shotgun (WGS) entry which is preliminary data.</text>
</comment>
<dbReference type="PANTHER" id="PTHR36433">
    <property type="entry name" value="HYPOTHETICAL CYTOSOLIC PROTEIN"/>
    <property type="match status" value="1"/>
</dbReference>
<gene>
    <name evidence="1" type="ORF">ACFQ4B_23400</name>
</gene>
<evidence type="ECO:0000313" key="1">
    <source>
        <dbReference type="EMBL" id="MFD1223070.1"/>
    </source>
</evidence>
<dbReference type="EMBL" id="JBHTLU010000031">
    <property type="protein sequence ID" value="MFD1223070.1"/>
    <property type="molecule type" value="Genomic_DNA"/>
</dbReference>
<dbReference type="Pfam" id="PF06486">
    <property type="entry name" value="DUF1093"/>
    <property type="match status" value="1"/>
</dbReference>
<dbReference type="InterPro" id="IPR006542">
    <property type="entry name" value="DUF1093"/>
</dbReference>
<protein>
    <submittedName>
        <fullName evidence="1">YxeA family protein</fullName>
    </submittedName>
</protein>
<organism evidence="1 2">
    <name type="scientific">Paenibacillus vulneris</name>
    <dbReference type="NCBI Taxonomy" id="1133364"/>
    <lineage>
        <taxon>Bacteria</taxon>
        <taxon>Bacillati</taxon>
        <taxon>Bacillota</taxon>
        <taxon>Bacilli</taxon>
        <taxon>Bacillales</taxon>
        <taxon>Paenibacillaceae</taxon>
        <taxon>Paenibacillus</taxon>
    </lineage>
</organism>
<keyword evidence="2" id="KW-1185">Reference proteome</keyword>
<dbReference type="SUPFAM" id="SSF159121">
    <property type="entry name" value="BC4932-like"/>
    <property type="match status" value="1"/>
</dbReference>
<evidence type="ECO:0000313" key="2">
    <source>
        <dbReference type="Proteomes" id="UP001597180"/>
    </source>
</evidence>
<proteinExistence type="predicted"/>
<dbReference type="Proteomes" id="UP001597180">
    <property type="component" value="Unassembled WGS sequence"/>
</dbReference>
<dbReference type="PANTHER" id="PTHR36433:SF2">
    <property type="entry name" value="YXEA FAMILY PROTEIN"/>
    <property type="match status" value="1"/>
</dbReference>
<dbReference type="Gene3D" id="2.40.50.480">
    <property type="match status" value="1"/>
</dbReference>
<accession>A0ABW3UQM4</accession>
<dbReference type="InterPro" id="IPR036166">
    <property type="entry name" value="YxeA-like_sf"/>
</dbReference>
<sequence>MKKAGAVLALIVVIVAIVFITSKDVIDRFNPLVNKEYVYVRINQPAQDEDGRFRYNLTGYNAEGLKKKVSFTASTKLPEGAYVKVLAKGAYAQEWEQIKEQEAPKEIKQER</sequence>
<dbReference type="NCBIfam" id="TIGR01655">
    <property type="entry name" value="yxeA_fam"/>
    <property type="match status" value="1"/>
</dbReference>
<dbReference type="RefSeq" id="WP_345589083.1">
    <property type="nucleotide sequence ID" value="NZ_BAABJG010000015.1"/>
</dbReference>